<dbReference type="AlphaFoldDB" id="A0A8J6NLX6"/>
<name>A0A8J6NLX6_9CHLR</name>
<evidence type="ECO:0000259" key="2">
    <source>
        <dbReference type="PROSITE" id="PS51832"/>
    </source>
</evidence>
<keyword evidence="1" id="KW-0472">Membrane</keyword>
<accession>A0A8J6NLX6</accession>
<dbReference type="Gene3D" id="1.10.3210.10">
    <property type="entry name" value="Hypothetical protein af1432"/>
    <property type="match status" value="1"/>
</dbReference>
<dbReference type="Proteomes" id="UP000614469">
    <property type="component" value="Unassembled WGS sequence"/>
</dbReference>
<feature type="transmembrane region" description="Helical" evidence="1">
    <location>
        <begin position="171"/>
        <end position="190"/>
    </location>
</feature>
<dbReference type="Pfam" id="PF13185">
    <property type="entry name" value="GAF_2"/>
    <property type="match status" value="1"/>
</dbReference>
<keyword evidence="1" id="KW-1133">Transmembrane helix</keyword>
<proteinExistence type="predicted"/>
<dbReference type="InterPro" id="IPR037522">
    <property type="entry name" value="HD_GYP_dom"/>
</dbReference>
<feature type="domain" description="HD-GYP" evidence="2">
    <location>
        <begin position="769"/>
        <end position="963"/>
    </location>
</feature>
<organism evidence="3 4">
    <name type="scientific">Candidatus Desulfolinea nitratireducens</name>
    <dbReference type="NCBI Taxonomy" id="2841698"/>
    <lineage>
        <taxon>Bacteria</taxon>
        <taxon>Bacillati</taxon>
        <taxon>Chloroflexota</taxon>
        <taxon>Anaerolineae</taxon>
        <taxon>Anaerolineales</taxon>
        <taxon>Anaerolineales incertae sedis</taxon>
        <taxon>Candidatus Desulfolinea</taxon>
    </lineage>
</organism>
<dbReference type="InterPro" id="IPR029016">
    <property type="entry name" value="GAF-like_dom_sf"/>
</dbReference>
<gene>
    <name evidence="3" type="ORF">H8E29_12635</name>
</gene>
<dbReference type="Pfam" id="PF13492">
    <property type="entry name" value="GAF_3"/>
    <property type="match status" value="1"/>
</dbReference>
<dbReference type="Pfam" id="PF13487">
    <property type="entry name" value="HD_5"/>
    <property type="match status" value="1"/>
</dbReference>
<evidence type="ECO:0000313" key="4">
    <source>
        <dbReference type="Proteomes" id="UP000614469"/>
    </source>
</evidence>
<feature type="transmembrane region" description="Helical" evidence="1">
    <location>
        <begin position="296"/>
        <end position="314"/>
    </location>
</feature>
<dbReference type="Gene3D" id="3.30.450.40">
    <property type="match status" value="2"/>
</dbReference>
<dbReference type="PANTHER" id="PTHR45228:SF1">
    <property type="entry name" value="CYCLIC DI-GMP PHOSPHODIESTERASE TM_0186"/>
    <property type="match status" value="1"/>
</dbReference>
<dbReference type="InterPro" id="IPR003018">
    <property type="entry name" value="GAF"/>
</dbReference>
<feature type="transmembrane region" description="Helical" evidence="1">
    <location>
        <begin position="196"/>
        <end position="216"/>
    </location>
</feature>
<evidence type="ECO:0000313" key="3">
    <source>
        <dbReference type="EMBL" id="MBC8336107.1"/>
    </source>
</evidence>
<dbReference type="SMART" id="SM00065">
    <property type="entry name" value="GAF"/>
    <property type="match status" value="1"/>
</dbReference>
<dbReference type="SUPFAM" id="SSF109604">
    <property type="entry name" value="HD-domain/PDEase-like"/>
    <property type="match status" value="1"/>
</dbReference>
<feature type="transmembrane region" description="Helical" evidence="1">
    <location>
        <begin position="320"/>
        <end position="344"/>
    </location>
</feature>
<sequence length="963" mass="109397">MFLKKTKNNGRFLQRIDQFGLWLTNIILVSSLLVLITVPFLAYRWAQLPFIGAFVEQTLVFNSVEEQGNTPWVGIEAGLKYPFQLISINGQDLRETEEITKILGDHLVGEEVSLLYRSQGEINQLRIKLQKFPSFDFFAFFIVPYTIGWTYFLIGLWVFRVRWHNVTGRAFMIFCASMGIGIGSLFDLYTTHVFSWLWTMSIPIAAASLFTLSLVFPHKAAWGKKYPVLRWIGILPASILILMSLQILYDFNNPTAYVNAWQREYLFASLAILFFLGLAFYRRLRAPTPIVREQAGVILWGSVIAFSPIAYYLARATVEPVAFNVSAFLPPLSLFPLAIAYAILRHRLLNTDRLIARGSAYVILAALAGVGYIFLTTITHTITGIALPADNSIFIIGIIFTITLVFVYDPLRAWVQRNIDLLFFRRNRGLRERVWEFGHFLKTSVDFPQVVMALRHSLENTVQPAQAYLFARDEPSGSFRFYSIIPKEEDTLRNLDFEGDSPLARLLEITKGTVYLTLDQSIPRELEPEREKLSRLNANIFIPFSSQSGLAGWLALGRSLTREAYNREDLIFLESIGDQAASAIERAWLLAAEREQYNVIEALKDSAAALTSTLDYELVLDRILANVEQVVPHEAINIMLIDNGIVHVVRRRGDEKFTEEAFVLNRQMPVDQTPLLLKMSETGEPQIVYNTREHPGWVDHPESRWVRSYLGVPIRSKGNVIGFLNLNSNKPDFFTSAHAKHLLAFADQAGSAIETSRLFIGLENANAELTLAYDATLEGWSHALDLRDKETEGHSQRVTKITLLLAEATGMQSDELVHIRRGALLHDIGKIGVPDQILHKPGPLTEEELKIMQQHPIYSFEMLSSIQYLRPAIDIPYCHHEHWDGTGYPQGLAGEEIPLAARIFAIVDVWDSLITDRPYRLAWHPSKVVDYLKDQSGTYFDPSLLETFLKLDIVQQKLKDEKG</sequence>
<dbReference type="CDD" id="cd00077">
    <property type="entry name" value="HDc"/>
    <property type="match status" value="1"/>
</dbReference>
<feature type="transmembrane region" description="Helical" evidence="1">
    <location>
        <begin position="137"/>
        <end position="159"/>
    </location>
</feature>
<dbReference type="SUPFAM" id="SSF50156">
    <property type="entry name" value="PDZ domain-like"/>
    <property type="match status" value="1"/>
</dbReference>
<dbReference type="PROSITE" id="PS51832">
    <property type="entry name" value="HD_GYP"/>
    <property type="match status" value="1"/>
</dbReference>
<dbReference type="PANTHER" id="PTHR45228">
    <property type="entry name" value="CYCLIC DI-GMP PHOSPHODIESTERASE TM_0186-RELATED"/>
    <property type="match status" value="1"/>
</dbReference>
<dbReference type="InterPro" id="IPR036034">
    <property type="entry name" value="PDZ_sf"/>
</dbReference>
<comment type="caution">
    <text evidence="3">The sequence shown here is derived from an EMBL/GenBank/DDBJ whole genome shotgun (WGS) entry which is preliminary data.</text>
</comment>
<keyword evidence="1" id="KW-0812">Transmembrane</keyword>
<dbReference type="InterPro" id="IPR052020">
    <property type="entry name" value="Cyclic_di-GMP/3'3'-cGAMP_PDE"/>
</dbReference>
<dbReference type="EMBL" id="JACNJN010000139">
    <property type="protein sequence ID" value="MBC8336107.1"/>
    <property type="molecule type" value="Genomic_DNA"/>
</dbReference>
<feature type="transmembrane region" description="Helical" evidence="1">
    <location>
        <begin position="265"/>
        <end position="284"/>
    </location>
</feature>
<dbReference type="InterPro" id="IPR003607">
    <property type="entry name" value="HD/PDEase_dom"/>
</dbReference>
<evidence type="ECO:0000256" key="1">
    <source>
        <dbReference type="SAM" id="Phobius"/>
    </source>
</evidence>
<dbReference type="SUPFAM" id="SSF55781">
    <property type="entry name" value="GAF domain-like"/>
    <property type="match status" value="2"/>
</dbReference>
<feature type="transmembrane region" description="Helical" evidence="1">
    <location>
        <begin position="393"/>
        <end position="411"/>
    </location>
</feature>
<dbReference type="Gene3D" id="2.30.42.10">
    <property type="match status" value="1"/>
</dbReference>
<reference evidence="3 4" key="1">
    <citation type="submission" date="2020-08" db="EMBL/GenBank/DDBJ databases">
        <title>Bridging the membrane lipid divide: bacteria of the FCB group superphylum have the potential to synthesize archaeal ether lipids.</title>
        <authorList>
            <person name="Villanueva L."/>
            <person name="Von Meijenfeldt F.A.B."/>
            <person name="Westbye A.B."/>
            <person name="Yadav S."/>
            <person name="Hopmans E.C."/>
            <person name="Dutilh B.E."/>
            <person name="Sinninghe Damste J.S."/>
        </authorList>
    </citation>
    <scope>NUCLEOTIDE SEQUENCE [LARGE SCALE GENOMIC DNA]</scope>
    <source>
        <strain evidence="3">NIOZ-UU36</strain>
    </source>
</reference>
<feature type="transmembrane region" description="Helical" evidence="1">
    <location>
        <begin position="228"/>
        <end position="249"/>
    </location>
</feature>
<protein>
    <submittedName>
        <fullName evidence="3">GAF domain-containing protein</fullName>
    </submittedName>
</protein>
<dbReference type="SMART" id="SM00471">
    <property type="entry name" value="HDc"/>
    <property type="match status" value="1"/>
</dbReference>
<feature type="transmembrane region" description="Helical" evidence="1">
    <location>
        <begin position="21"/>
        <end position="42"/>
    </location>
</feature>
<feature type="transmembrane region" description="Helical" evidence="1">
    <location>
        <begin position="360"/>
        <end position="387"/>
    </location>
</feature>